<protein>
    <submittedName>
        <fullName evidence="2">Retrovirus-related Pol polyprotein from transposon TNT 1-94</fullName>
    </submittedName>
</protein>
<gene>
    <name evidence="2" type="ORF">E5676_scaffold896G00340</name>
    <name evidence="1" type="ORF">E6C27_scaffold108G00360</name>
</gene>
<dbReference type="EMBL" id="SSTE01005892">
    <property type="protein sequence ID" value="KAA0059776.1"/>
    <property type="molecule type" value="Genomic_DNA"/>
</dbReference>
<dbReference type="OrthoDB" id="439192at2759"/>
<name>A0A5D3BLE0_CUCMM</name>
<dbReference type="AlphaFoldDB" id="A0A5D3BLE0"/>
<sequence length="319" mass="35874">MSDENQVVILLNSLLETYREVKVAIKYGRDSLTMNIVLDALKTRNLEIKKEHKDRELLVAKGRIDKMSWKGKEKSSTRKSKGEGRKCFFCHKEGHFKKHWLLNKSKEASNSKHVVEASLASVTNGRVLLDDNGICDVKETELVQIATHDRMIKKLTNVSYQGFSGQTEGNLDEWSVCVGMYCSFSDNIKAKPLTLKKAIVSDLKKQWKDAMEAELFSLQKNQTWSLVPKPPIRKLIQIKWIDIIKLGGESKLSVRPREQVQRCSSNVFGGSLGRGLVAGLAVVLSCQRTMGFLGFAVSCLTRESRVRGGSFLVGFGSRY</sequence>
<dbReference type="EMBL" id="SSTD01017575">
    <property type="protein sequence ID" value="TYJ99789.1"/>
    <property type="molecule type" value="Genomic_DNA"/>
</dbReference>
<comment type="caution">
    <text evidence="2">The sequence shown here is derived from an EMBL/GenBank/DDBJ whole genome shotgun (WGS) entry which is preliminary data.</text>
</comment>
<accession>A0A5D3BLE0</accession>
<reference evidence="3 4" key="1">
    <citation type="submission" date="2019-08" db="EMBL/GenBank/DDBJ databases">
        <title>Draft genome sequences of two oriental melons (Cucumis melo L. var makuwa).</title>
        <authorList>
            <person name="Kwon S.-Y."/>
        </authorList>
    </citation>
    <scope>NUCLEOTIDE SEQUENCE [LARGE SCALE GENOMIC DNA]</scope>
    <source>
        <strain evidence="4">cv. Chang Bougi</strain>
        <strain evidence="3">cv. SW 3</strain>
        <tissue evidence="2">Leaf</tissue>
    </source>
</reference>
<dbReference type="Proteomes" id="UP000321393">
    <property type="component" value="Unassembled WGS sequence"/>
</dbReference>
<dbReference type="Proteomes" id="UP000321947">
    <property type="component" value="Unassembled WGS sequence"/>
</dbReference>
<evidence type="ECO:0000313" key="4">
    <source>
        <dbReference type="Proteomes" id="UP000321947"/>
    </source>
</evidence>
<proteinExistence type="predicted"/>
<organism evidence="2 4">
    <name type="scientific">Cucumis melo var. makuwa</name>
    <name type="common">Oriental melon</name>
    <dbReference type="NCBI Taxonomy" id="1194695"/>
    <lineage>
        <taxon>Eukaryota</taxon>
        <taxon>Viridiplantae</taxon>
        <taxon>Streptophyta</taxon>
        <taxon>Embryophyta</taxon>
        <taxon>Tracheophyta</taxon>
        <taxon>Spermatophyta</taxon>
        <taxon>Magnoliopsida</taxon>
        <taxon>eudicotyledons</taxon>
        <taxon>Gunneridae</taxon>
        <taxon>Pentapetalae</taxon>
        <taxon>rosids</taxon>
        <taxon>fabids</taxon>
        <taxon>Cucurbitales</taxon>
        <taxon>Cucurbitaceae</taxon>
        <taxon>Benincaseae</taxon>
        <taxon>Cucumis</taxon>
    </lineage>
</organism>
<evidence type="ECO:0000313" key="2">
    <source>
        <dbReference type="EMBL" id="TYJ99789.1"/>
    </source>
</evidence>
<evidence type="ECO:0000313" key="1">
    <source>
        <dbReference type="EMBL" id="KAA0059776.1"/>
    </source>
</evidence>
<evidence type="ECO:0000313" key="3">
    <source>
        <dbReference type="Proteomes" id="UP000321393"/>
    </source>
</evidence>